<dbReference type="EMBL" id="JAHMHS010000080">
    <property type="protein sequence ID" value="KAK1722367.1"/>
    <property type="molecule type" value="Genomic_DNA"/>
</dbReference>
<organism evidence="1 2">
    <name type="scientific">Glomerella acutata</name>
    <name type="common">Colletotrichum acutatum</name>
    <dbReference type="NCBI Taxonomy" id="27357"/>
    <lineage>
        <taxon>Eukaryota</taxon>
        <taxon>Fungi</taxon>
        <taxon>Dikarya</taxon>
        <taxon>Ascomycota</taxon>
        <taxon>Pezizomycotina</taxon>
        <taxon>Sordariomycetes</taxon>
        <taxon>Hypocreomycetidae</taxon>
        <taxon>Glomerellales</taxon>
        <taxon>Glomerellaceae</taxon>
        <taxon>Colletotrichum</taxon>
        <taxon>Colletotrichum acutatum species complex</taxon>
    </lineage>
</organism>
<gene>
    <name evidence="1" type="ORF">BDZ83DRAFT_653960</name>
</gene>
<dbReference type="GeneID" id="85394575"/>
<evidence type="ECO:0000313" key="2">
    <source>
        <dbReference type="Proteomes" id="UP001244207"/>
    </source>
</evidence>
<proteinExistence type="predicted"/>
<dbReference type="Proteomes" id="UP001244207">
    <property type="component" value="Unassembled WGS sequence"/>
</dbReference>
<dbReference type="AlphaFoldDB" id="A0AAD8XCN1"/>
<comment type="caution">
    <text evidence="1">The sequence shown here is derived from an EMBL/GenBank/DDBJ whole genome shotgun (WGS) entry which is preliminary data.</text>
</comment>
<reference evidence="1" key="1">
    <citation type="submission" date="2021-12" db="EMBL/GenBank/DDBJ databases">
        <title>Comparative genomics, transcriptomics and evolutionary studies reveal genomic signatures of adaptation to plant cell wall in hemibiotrophic fungi.</title>
        <authorList>
            <consortium name="DOE Joint Genome Institute"/>
            <person name="Baroncelli R."/>
            <person name="Diaz J.F."/>
            <person name="Benocci T."/>
            <person name="Peng M."/>
            <person name="Battaglia E."/>
            <person name="Haridas S."/>
            <person name="Andreopoulos W."/>
            <person name="Labutti K."/>
            <person name="Pangilinan J."/>
            <person name="Floch G.L."/>
            <person name="Makela M.R."/>
            <person name="Henrissat B."/>
            <person name="Grigoriev I.V."/>
            <person name="Crouch J.A."/>
            <person name="De Vries R.P."/>
            <person name="Sukno S.A."/>
            <person name="Thon M.R."/>
        </authorList>
    </citation>
    <scope>NUCLEOTIDE SEQUENCE</scope>
    <source>
        <strain evidence="1">CBS 112980</strain>
    </source>
</reference>
<sequence>MGRHREEALTSAGWHWLAQGRADGDGLMLVVQWVSSAVYSCSCYLQIRTEVFQSRTREYSVLLSLESDSDRVTDDPLPWWPLAWRIASFFYLTSPLALRTAVDREQATCSSAQKSETFFMELALGTWGKSRKGGRTVHHTRSRCKVAEFPWVSEMGYQPLQTPPPSSIRPLCSLGAWRVLGSWSTYRKVGIVGACSALASLWVDTLHVVRRLVDGISMLAPE</sequence>
<evidence type="ECO:0000313" key="1">
    <source>
        <dbReference type="EMBL" id="KAK1722367.1"/>
    </source>
</evidence>
<accession>A0AAD8XCN1</accession>
<name>A0AAD8XCN1_GLOAC</name>
<keyword evidence="2" id="KW-1185">Reference proteome</keyword>
<dbReference type="RefSeq" id="XP_060362422.1">
    <property type="nucleotide sequence ID" value="XM_060510676.1"/>
</dbReference>
<protein>
    <submittedName>
        <fullName evidence="1">Uncharacterized protein</fullName>
    </submittedName>
</protein>